<dbReference type="InterPro" id="IPR023210">
    <property type="entry name" value="NADP_OxRdtase_dom"/>
</dbReference>
<dbReference type="AlphaFoldDB" id="A0A7I9VL27"/>
<dbReference type="RefSeq" id="WP_176064599.1">
    <property type="nucleotide sequence ID" value="NZ_BJTG01000004.1"/>
</dbReference>
<dbReference type="Proteomes" id="UP000503640">
    <property type="component" value="Unassembled WGS sequence"/>
</dbReference>
<evidence type="ECO:0000313" key="2">
    <source>
        <dbReference type="EMBL" id="GEJ57112.1"/>
    </source>
</evidence>
<dbReference type="Gene3D" id="3.20.20.100">
    <property type="entry name" value="NADP-dependent oxidoreductase domain"/>
    <property type="match status" value="1"/>
</dbReference>
<protein>
    <submittedName>
        <fullName evidence="2">NADP-dependent aryl-alcohol dehydrogenase</fullName>
    </submittedName>
</protein>
<dbReference type="PANTHER" id="PTHR43364">
    <property type="entry name" value="NADH-SPECIFIC METHYLGLYOXAL REDUCTASE-RELATED"/>
    <property type="match status" value="1"/>
</dbReference>
<evidence type="ECO:0000259" key="1">
    <source>
        <dbReference type="Pfam" id="PF00248"/>
    </source>
</evidence>
<dbReference type="EMBL" id="BJTG01000004">
    <property type="protein sequence ID" value="GEJ57112.1"/>
    <property type="molecule type" value="Genomic_DNA"/>
</dbReference>
<evidence type="ECO:0000313" key="3">
    <source>
        <dbReference type="Proteomes" id="UP000503640"/>
    </source>
</evidence>
<dbReference type="InterPro" id="IPR050523">
    <property type="entry name" value="AKR_Detox_Biosynth"/>
</dbReference>
<organism evidence="2 3">
    <name type="scientific">Anaeromyxobacter diazotrophicus</name>
    <dbReference type="NCBI Taxonomy" id="2590199"/>
    <lineage>
        <taxon>Bacteria</taxon>
        <taxon>Pseudomonadati</taxon>
        <taxon>Myxococcota</taxon>
        <taxon>Myxococcia</taxon>
        <taxon>Myxococcales</taxon>
        <taxon>Cystobacterineae</taxon>
        <taxon>Anaeromyxobacteraceae</taxon>
        <taxon>Anaeromyxobacter</taxon>
    </lineage>
</organism>
<name>A0A7I9VL27_9BACT</name>
<dbReference type="InterPro" id="IPR036812">
    <property type="entry name" value="NAD(P)_OxRdtase_dom_sf"/>
</dbReference>
<dbReference type="PANTHER" id="PTHR43364:SF6">
    <property type="entry name" value="OXIDOREDUCTASE-RELATED"/>
    <property type="match status" value="1"/>
</dbReference>
<keyword evidence="3" id="KW-1185">Reference proteome</keyword>
<accession>A0A7I9VL27</accession>
<reference evidence="3" key="1">
    <citation type="journal article" date="2020" name="Appl. Environ. Microbiol.">
        <title>Diazotrophic Anaeromyxobacter Isolates from Soils.</title>
        <authorList>
            <person name="Masuda Y."/>
            <person name="Yamanaka H."/>
            <person name="Xu Z.X."/>
            <person name="Shiratori Y."/>
            <person name="Aono T."/>
            <person name="Amachi S."/>
            <person name="Senoo K."/>
            <person name="Itoh H."/>
        </authorList>
    </citation>
    <scope>NUCLEOTIDE SEQUENCE [LARGE SCALE GENOMIC DNA]</scope>
    <source>
        <strain evidence="3">R267</strain>
    </source>
</reference>
<dbReference type="GO" id="GO:0005829">
    <property type="term" value="C:cytosol"/>
    <property type="evidence" value="ECO:0007669"/>
    <property type="project" value="TreeGrafter"/>
</dbReference>
<dbReference type="Pfam" id="PF00248">
    <property type="entry name" value="Aldo_ket_red"/>
    <property type="match status" value="1"/>
</dbReference>
<comment type="caution">
    <text evidence="2">The sequence shown here is derived from an EMBL/GenBank/DDBJ whole genome shotgun (WGS) entry which is preliminary data.</text>
</comment>
<gene>
    <name evidence="2" type="ORF">AMYX_18530</name>
</gene>
<dbReference type="CDD" id="cd19081">
    <property type="entry name" value="AKR_AKR9C1"/>
    <property type="match status" value="1"/>
</dbReference>
<proteinExistence type="predicted"/>
<dbReference type="SUPFAM" id="SSF51430">
    <property type="entry name" value="NAD(P)-linked oxidoreductase"/>
    <property type="match status" value="1"/>
</dbReference>
<sequence>MRSEPARRRLGATDLHVFPVNLGGNVFGWTADRDASFAVLDAYRAGGGNFVDTADVYSAWAPGNHGGESEEILGAWLRERRCRAEVIVATKVGSGGPGLAAGLTADLIRRGCEASLRRLGVECIDLYYAHRDDPKTPLEETLRAFDALVREGKVRWLGASNYDAPRLRAALDASAANGLAAYAVLQPEYNLVERAAFEGPLAALCKERGLGVCTYYALASGFLSGKYGGPGAPAGPRSERAARYLADPQAMRALTALGEVAASLQVTPAQVALAWQLHHPPVTTPIASATTPAQVAELVAAATLVLGPDELEHLERASRPRPAAAR</sequence>
<feature type="domain" description="NADP-dependent oxidoreductase" evidence="1">
    <location>
        <begin position="22"/>
        <end position="317"/>
    </location>
</feature>